<dbReference type="Pfam" id="PF17917">
    <property type="entry name" value="RT_RNaseH"/>
    <property type="match status" value="1"/>
</dbReference>
<evidence type="ECO:0000256" key="7">
    <source>
        <dbReference type="SAM" id="MobiDB-lite"/>
    </source>
</evidence>
<keyword evidence="4" id="KW-0255">Endonuclease</keyword>
<dbReference type="SUPFAM" id="SSF56672">
    <property type="entry name" value="DNA/RNA polymerases"/>
    <property type="match status" value="1"/>
</dbReference>
<sequence length="223" mass="25369">MDQEKVHQILNWPPARNLKALQSFLGFANFYRSFIKNYSKKTSSLTSFLKKNLHFPLNEEALKTDASGYTLGAVLSQVSDSGKHPIAFDSCKLLPAELNYEIHDKELLGSVWALKRWRAFLLSLSSSFEVLTDHSSLQYLMSSKILTRCQPTGLNFSLSSIFQSLTALAALLPFQMHCHVGMTFAQRGGRFHQQESNESSKNNQARKLKPQNSLQSRWNHFQI</sequence>
<evidence type="ECO:0000256" key="2">
    <source>
        <dbReference type="ARBA" id="ARBA00022695"/>
    </source>
</evidence>
<evidence type="ECO:0000256" key="6">
    <source>
        <dbReference type="ARBA" id="ARBA00022918"/>
    </source>
</evidence>
<evidence type="ECO:0000313" key="10">
    <source>
        <dbReference type="Proteomes" id="UP000765509"/>
    </source>
</evidence>
<gene>
    <name evidence="9" type="ORF">O181_104704</name>
</gene>
<keyword evidence="5" id="KW-0378">Hydrolase</keyword>
<feature type="compositionally biased region" description="Polar residues" evidence="7">
    <location>
        <begin position="194"/>
        <end position="203"/>
    </location>
</feature>
<keyword evidence="2" id="KW-0548">Nucleotidyltransferase</keyword>
<evidence type="ECO:0000256" key="4">
    <source>
        <dbReference type="ARBA" id="ARBA00022759"/>
    </source>
</evidence>
<protein>
    <recommendedName>
        <fullName evidence="8">Reverse transcriptase RNase H-like domain-containing protein</fullName>
    </recommendedName>
</protein>
<proteinExistence type="predicted"/>
<keyword evidence="1" id="KW-0808">Transferase</keyword>
<dbReference type="GO" id="GO:0004519">
    <property type="term" value="F:endonuclease activity"/>
    <property type="evidence" value="ECO:0007669"/>
    <property type="project" value="UniProtKB-KW"/>
</dbReference>
<accession>A0A9Q3JMY5</accession>
<dbReference type="Gene3D" id="3.30.70.270">
    <property type="match status" value="1"/>
</dbReference>
<organism evidence="9 10">
    <name type="scientific">Austropuccinia psidii MF-1</name>
    <dbReference type="NCBI Taxonomy" id="1389203"/>
    <lineage>
        <taxon>Eukaryota</taxon>
        <taxon>Fungi</taxon>
        <taxon>Dikarya</taxon>
        <taxon>Basidiomycota</taxon>
        <taxon>Pucciniomycotina</taxon>
        <taxon>Pucciniomycetes</taxon>
        <taxon>Pucciniales</taxon>
        <taxon>Sphaerophragmiaceae</taxon>
        <taxon>Austropuccinia</taxon>
    </lineage>
</organism>
<dbReference type="AlphaFoldDB" id="A0A9Q3JMY5"/>
<dbReference type="PANTHER" id="PTHR34072:SF52">
    <property type="entry name" value="RIBONUCLEASE H"/>
    <property type="match status" value="1"/>
</dbReference>
<dbReference type="CDD" id="cd09274">
    <property type="entry name" value="RNase_HI_RT_Ty3"/>
    <property type="match status" value="1"/>
</dbReference>
<evidence type="ECO:0000256" key="1">
    <source>
        <dbReference type="ARBA" id="ARBA00022679"/>
    </source>
</evidence>
<evidence type="ECO:0000313" key="9">
    <source>
        <dbReference type="EMBL" id="MBW0564989.1"/>
    </source>
</evidence>
<feature type="domain" description="Reverse transcriptase RNase H-like" evidence="8">
    <location>
        <begin position="62"/>
        <end position="145"/>
    </location>
</feature>
<name>A0A9Q3JMY5_9BASI</name>
<comment type="caution">
    <text evidence="9">The sequence shown here is derived from an EMBL/GenBank/DDBJ whole genome shotgun (WGS) entry which is preliminary data.</text>
</comment>
<keyword evidence="6" id="KW-0695">RNA-directed DNA polymerase</keyword>
<keyword evidence="10" id="KW-1185">Reference proteome</keyword>
<dbReference type="InterPro" id="IPR041373">
    <property type="entry name" value="RT_RNaseH"/>
</dbReference>
<dbReference type="Proteomes" id="UP000765509">
    <property type="component" value="Unassembled WGS sequence"/>
</dbReference>
<keyword evidence="3" id="KW-0540">Nuclease</keyword>
<dbReference type="InterPro" id="IPR043502">
    <property type="entry name" value="DNA/RNA_pol_sf"/>
</dbReference>
<dbReference type="PANTHER" id="PTHR34072">
    <property type="entry name" value="ENZYMATIC POLYPROTEIN-RELATED"/>
    <property type="match status" value="1"/>
</dbReference>
<feature type="region of interest" description="Disordered" evidence="7">
    <location>
        <begin position="191"/>
        <end position="215"/>
    </location>
</feature>
<dbReference type="GO" id="GO:0016787">
    <property type="term" value="F:hydrolase activity"/>
    <property type="evidence" value="ECO:0007669"/>
    <property type="project" value="UniProtKB-KW"/>
</dbReference>
<evidence type="ECO:0000259" key="8">
    <source>
        <dbReference type="Pfam" id="PF17917"/>
    </source>
</evidence>
<dbReference type="EMBL" id="AVOT02076686">
    <property type="protein sequence ID" value="MBW0564989.1"/>
    <property type="molecule type" value="Genomic_DNA"/>
</dbReference>
<dbReference type="GO" id="GO:0003964">
    <property type="term" value="F:RNA-directed DNA polymerase activity"/>
    <property type="evidence" value="ECO:0007669"/>
    <property type="project" value="UniProtKB-KW"/>
</dbReference>
<evidence type="ECO:0000256" key="5">
    <source>
        <dbReference type="ARBA" id="ARBA00022801"/>
    </source>
</evidence>
<dbReference type="InterPro" id="IPR043128">
    <property type="entry name" value="Rev_trsase/Diguanyl_cyclase"/>
</dbReference>
<reference evidence="9" key="1">
    <citation type="submission" date="2021-03" db="EMBL/GenBank/DDBJ databases">
        <title>Draft genome sequence of rust myrtle Austropuccinia psidii MF-1, a brazilian biotype.</title>
        <authorList>
            <person name="Quecine M.C."/>
            <person name="Pachon D.M.R."/>
            <person name="Bonatelli M.L."/>
            <person name="Correr F.H."/>
            <person name="Franceschini L.M."/>
            <person name="Leite T.F."/>
            <person name="Margarido G.R.A."/>
            <person name="Almeida C.A."/>
            <person name="Ferrarezi J.A."/>
            <person name="Labate C.A."/>
        </authorList>
    </citation>
    <scope>NUCLEOTIDE SEQUENCE</scope>
    <source>
        <strain evidence="9">MF-1</strain>
    </source>
</reference>
<evidence type="ECO:0000256" key="3">
    <source>
        <dbReference type="ARBA" id="ARBA00022722"/>
    </source>
</evidence>